<comment type="catalytic activity">
    <reaction evidence="1">
        <text>ATP + protein L-histidine = ADP + protein N-phospho-L-histidine.</text>
        <dbReference type="EC" id="2.7.13.3"/>
    </reaction>
</comment>
<keyword evidence="8" id="KW-0067">ATP-binding</keyword>
<evidence type="ECO:0000256" key="8">
    <source>
        <dbReference type="ARBA" id="ARBA00022840"/>
    </source>
</evidence>
<dbReference type="GO" id="GO:0000155">
    <property type="term" value="F:phosphorelay sensor kinase activity"/>
    <property type="evidence" value="ECO:0007669"/>
    <property type="project" value="InterPro"/>
</dbReference>
<dbReference type="SMART" id="SM00387">
    <property type="entry name" value="HATPase_c"/>
    <property type="match status" value="1"/>
</dbReference>
<dbReference type="HOGENOM" id="CLU_000445_114_58_9"/>
<dbReference type="InterPro" id="IPR003594">
    <property type="entry name" value="HATPase_dom"/>
</dbReference>
<dbReference type="EMBL" id="CP006721">
    <property type="protein sequence ID" value="AGX45055.1"/>
    <property type="molecule type" value="Genomic_DNA"/>
</dbReference>
<dbReference type="PRINTS" id="PR00344">
    <property type="entry name" value="BCTRLSENSOR"/>
</dbReference>
<evidence type="ECO:0000313" key="12">
    <source>
        <dbReference type="EMBL" id="AGX45055.1"/>
    </source>
</evidence>
<feature type="domain" description="Histidine kinase" evidence="11">
    <location>
        <begin position="291"/>
        <end position="508"/>
    </location>
</feature>
<comment type="subcellular location">
    <subcellularLocation>
        <location evidence="2">Membrane</location>
    </subcellularLocation>
</comment>
<dbReference type="PATRIC" id="fig|1345695.10.peg.1981"/>
<dbReference type="EC" id="2.7.13.3" evidence="3"/>
<dbReference type="InterPro" id="IPR031621">
    <property type="entry name" value="HisKA_7TM"/>
</dbReference>
<keyword evidence="10" id="KW-0472">Membrane</keyword>
<dbReference type="Gene3D" id="1.10.287.130">
    <property type="match status" value="1"/>
</dbReference>
<keyword evidence="6" id="KW-0547">Nucleotide-binding</keyword>
<feature type="transmembrane region" description="Helical" evidence="10">
    <location>
        <begin position="31"/>
        <end position="53"/>
    </location>
</feature>
<dbReference type="Pfam" id="PF16927">
    <property type="entry name" value="HisKA_7TM"/>
    <property type="match status" value="1"/>
</dbReference>
<organism evidence="12 13">
    <name type="scientific">Clostridium saccharobutylicum DSM 13864</name>
    <dbReference type="NCBI Taxonomy" id="1345695"/>
    <lineage>
        <taxon>Bacteria</taxon>
        <taxon>Bacillati</taxon>
        <taxon>Bacillota</taxon>
        <taxon>Clostridia</taxon>
        <taxon>Eubacteriales</taxon>
        <taxon>Clostridiaceae</taxon>
        <taxon>Clostridium</taxon>
    </lineage>
</organism>
<dbReference type="GO" id="GO:0005524">
    <property type="term" value="F:ATP binding"/>
    <property type="evidence" value="ECO:0007669"/>
    <property type="project" value="UniProtKB-KW"/>
</dbReference>
<keyword evidence="4" id="KW-0597">Phosphoprotein</keyword>
<dbReference type="Proteomes" id="UP000017118">
    <property type="component" value="Chromosome"/>
</dbReference>
<keyword evidence="5" id="KW-0808">Transferase</keyword>
<dbReference type="GO" id="GO:0007234">
    <property type="term" value="P:osmosensory signaling via phosphorelay pathway"/>
    <property type="evidence" value="ECO:0007669"/>
    <property type="project" value="TreeGrafter"/>
</dbReference>
<dbReference type="GO" id="GO:0030295">
    <property type="term" value="F:protein kinase activator activity"/>
    <property type="evidence" value="ECO:0007669"/>
    <property type="project" value="TreeGrafter"/>
</dbReference>
<dbReference type="InterPro" id="IPR036097">
    <property type="entry name" value="HisK_dim/P_sf"/>
</dbReference>
<name>U5MWT3_CLOSA</name>
<evidence type="ECO:0000256" key="3">
    <source>
        <dbReference type="ARBA" id="ARBA00012438"/>
    </source>
</evidence>
<keyword evidence="10" id="KW-0812">Transmembrane</keyword>
<evidence type="ECO:0000256" key="4">
    <source>
        <dbReference type="ARBA" id="ARBA00022553"/>
    </source>
</evidence>
<dbReference type="FunFam" id="3.30.565.10:FF:000006">
    <property type="entry name" value="Sensor histidine kinase WalK"/>
    <property type="match status" value="1"/>
</dbReference>
<dbReference type="SUPFAM" id="SSF47384">
    <property type="entry name" value="Homodimeric domain of signal transducing histidine kinase"/>
    <property type="match status" value="1"/>
</dbReference>
<dbReference type="SUPFAM" id="SSF55874">
    <property type="entry name" value="ATPase domain of HSP90 chaperone/DNA topoisomerase II/histidine kinase"/>
    <property type="match status" value="1"/>
</dbReference>
<gene>
    <name evidence="12" type="ORF">CLSA_c40950</name>
</gene>
<feature type="transmembrane region" description="Helical" evidence="10">
    <location>
        <begin position="74"/>
        <end position="95"/>
    </location>
</feature>
<dbReference type="InterPro" id="IPR005467">
    <property type="entry name" value="His_kinase_dom"/>
</dbReference>
<dbReference type="GO" id="GO:0016020">
    <property type="term" value="C:membrane"/>
    <property type="evidence" value="ECO:0007669"/>
    <property type="project" value="UniProtKB-SubCell"/>
</dbReference>
<dbReference type="Pfam" id="PF02518">
    <property type="entry name" value="HATPase_c"/>
    <property type="match status" value="1"/>
</dbReference>
<dbReference type="InterPro" id="IPR036890">
    <property type="entry name" value="HATPase_C_sf"/>
</dbReference>
<keyword evidence="13" id="KW-1185">Reference proteome</keyword>
<keyword evidence="9" id="KW-0902">Two-component regulatory system</keyword>
<dbReference type="GO" id="GO:0000156">
    <property type="term" value="F:phosphorelay response regulator activity"/>
    <property type="evidence" value="ECO:0007669"/>
    <property type="project" value="TreeGrafter"/>
</dbReference>
<evidence type="ECO:0000256" key="9">
    <source>
        <dbReference type="ARBA" id="ARBA00023012"/>
    </source>
</evidence>
<proteinExistence type="predicted"/>
<dbReference type="InterPro" id="IPR050351">
    <property type="entry name" value="BphY/WalK/GraS-like"/>
</dbReference>
<accession>U5MWT3</accession>
<dbReference type="KEGG" id="csb:CLSA_c40950"/>
<dbReference type="InterPro" id="IPR003661">
    <property type="entry name" value="HisK_dim/P_dom"/>
</dbReference>
<dbReference type="Pfam" id="PF00512">
    <property type="entry name" value="HisKA"/>
    <property type="match status" value="1"/>
</dbReference>
<dbReference type="PANTHER" id="PTHR42878:SF7">
    <property type="entry name" value="SENSOR HISTIDINE KINASE GLRK"/>
    <property type="match status" value="1"/>
</dbReference>
<reference evidence="12 13" key="1">
    <citation type="journal article" date="2013" name="Genome Announc.">
        <title>Complete Genome Sequence of the Solvent Producer Clostridium saccharobutylicum NCP262 (DSM 13864).</title>
        <authorList>
            <person name="Poehlein A."/>
            <person name="Hartwich K."/>
            <person name="Krabben P."/>
            <person name="Ehrenreich A."/>
            <person name="Liebl W."/>
            <person name="Durre P."/>
            <person name="Gottschalk G."/>
            <person name="Daniel R."/>
        </authorList>
    </citation>
    <scope>NUCLEOTIDE SEQUENCE [LARGE SCALE GENOMIC DNA]</scope>
    <source>
        <strain evidence="12">DSM 13864</strain>
    </source>
</reference>
<dbReference type="eggNOG" id="COG2205">
    <property type="taxonomic scope" value="Bacteria"/>
</dbReference>
<evidence type="ECO:0000256" key="1">
    <source>
        <dbReference type="ARBA" id="ARBA00000085"/>
    </source>
</evidence>
<dbReference type="InterPro" id="IPR004358">
    <property type="entry name" value="Sig_transdc_His_kin-like_C"/>
</dbReference>
<evidence type="ECO:0000256" key="2">
    <source>
        <dbReference type="ARBA" id="ARBA00004370"/>
    </source>
</evidence>
<protein>
    <recommendedName>
        <fullName evidence="3">histidine kinase</fullName>
        <ecNumber evidence="3">2.7.13.3</ecNumber>
    </recommendedName>
</protein>
<keyword evidence="10" id="KW-1133">Transmembrane helix</keyword>
<evidence type="ECO:0000313" key="13">
    <source>
        <dbReference type="Proteomes" id="UP000017118"/>
    </source>
</evidence>
<dbReference type="PROSITE" id="PS50109">
    <property type="entry name" value="HIS_KIN"/>
    <property type="match status" value="1"/>
</dbReference>
<dbReference type="AlphaFoldDB" id="U5MWT3"/>
<keyword evidence="7" id="KW-0418">Kinase</keyword>
<dbReference type="Gene3D" id="3.30.450.20">
    <property type="entry name" value="PAS domain"/>
    <property type="match status" value="1"/>
</dbReference>
<feature type="transmembrane region" description="Helical" evidence="10">
    <location>
        <begin position="107"/>
        <end position="127"/>
    </location>
</feature>
<dbReference type="Gene3D" id="3.30.565.10">
    <property type="entry name" value="Histidine kinase-like ATPase, C-terminal domain"/>
    <property type="match status" value="1"/>
</dbReference>
<evidence type="ECO:0000259" key="11">
    <source>
        <dbReference type="PROSITE" id="PS50109"/>
    </source>
</evidence>
<evidence type="ECO:0000256" key="6">
    <source>
        <dbReference type="ARBA" id="ARBA00022741"/>
    </source>
</evidence>
<sequence>MGSSFFGVLWLVFALCFTGKTDKIKKGTLALLYVISITILIVNWTNDFHHLFYKEMYMNNKGIFPILEVIHGPWYWIHIVYNYLVTLIGLIIFILDYINEVSVIRKQLLLIIISCVIPWIADVIYSLGLAPFDLDLCPIALSISGIMYSCAVVKFKLLKLTPIALEKVFSSMLEGVIILDNENNIVNFNNSSKGIIHELNYINQGDKQFEEVFKEYEDIIRAVNSNEYKEGLISLKNKNELKFYKMSINYIYEKNRNILGKILILSDITKEKKQQENLLELNTFKDNLFKVVSHDVKSPLGVLLSLLELLEDENDIYKEENREVLSEIKANVKNTYEMVENVLQWFGSQMDGMVYRNLTWKLFDIMKNSLMLLEKNAQLKGIKVNYEISRDIFVNVDREMFEIVVRNLFSNAVKFTNSGGYIKIWAEEVSGVVTIAVKDSGIGIENEKLDALFDNSNYCSTFGTAGEKGTGIGLMICKQFIEKNNGDIWAESSYGKGSTFYFTILSGKNI</sequence>
<evidence type="ECO:0000256" key="10">
    <source>
        <dbReference type="SAM" id="Phobius"/>
    </source>
</evidence>
<dbReference type="PANTHER" id="PTHR42878">
    <property type="entry name" value="TWO-COMPONENT HISTIDINE KINASE"/>
    <property type="match status" value="1"/>
</dbReference>
<evidence type="ECO:0000256" key="5">
    <source>
        <dbReference type="ARBA" id="ARBA00022679"/>
    </source>
</evidence>
<evidence type="ECO:0000256" key="7">
    <source>
        <dbReference type="ARBA" id="ARBA00022777"/>
    </source>
</evidence>